<accession>A0A9N9ALR6</accession>
<evidence type="ECO:0000256" key="2">
    <source>
        <dbReference type="ARBA" id="ARBA00006293"/>
    </source>
</evidence>
<comment type="caution">
    <text evidence="7">The sequence shown here is derived from an EMBL/GenBank/DDBJ whole genome shotgun (WGS) entry which is preliminary data.</text>
</comment>
<protein>
    <submittedName>
        <fullName evidence="7">1339_t:CDS:1</fullName>
    </submittedName>
</protein>
<evidence type="ECO:0000256" key="4">
    <source>
        <dbReference type="ARBA" id="ARBA00022989"/>
    </source>
</evidence>
<dbReference type="Pfam" id="PF05216">
    <property type="entry name" value="UNC-50"/>
    <property type="match status" value="1"/>
</dbReference>
<comment type="similarity">
    <text evidence="2">Belongs to the unc-50 family.</text>
</comment>
<evidence type="ECO:0000313" key="7">
    <source>
        <dbReference type="EMBL" id="CAG8535145.1"/>
    </source>
</evidence>
<evidence type="ECO:0000256" key="3">
    <source>
        <dbReference type="ARBA" id="ARBA00022692"/>
    </source>
</evidence>
<comment type="subcellular location">
    <subcellularLocation>
        <location evidence="1">Membrane</location>
        <topology evidence="1">Multi-pass membrane protein</topology>
    </subcellularLocation>
</comment>
<gene>
    <name evidence="7" type="ORF">DEBURN_LOCUS6334</name>
</gene>
<evidence type="ECO:0000256" key="1">
    <source>
        <dbReference type="ARBA" id="ARBA00004141"/>
    </source>
</evidence>
<dbReference type="GO" id="GO:0000139">
    <property type="term" value="C:Golgi membrane"/>
    <property type="evidence" value="ECO:0007669"/>
    <property type="project" value="TreeGrafter"/>
</dbReference>
<evidence type="ECO:0000256" key="5">
    <source>
        <dbReference type="ARBA" id="ARBA00023136"/>
    </source>
</evidence>
<evidence type="ECO:0000313" key="8">
    <source>
        <dbReference type="Proteomes" id="UP000789706"/>
    </source>
</evidence>
<sequence length="67" mass="8173">MPILPTVSPHSSFHDEIPPPKRRRNSYWTASIPIFLRRLFRFPQMDFEFAFWQMLYLCIAPRRVHLI</sequence>
<dbReference type="EMBL" id="CAJVPK010000640">
    <property type="protein sequence ID" value="CAG8535145.1"/>
    <property type="molecule type" value="Genomic_DNA"/>
</dbReference>
<dbReference type="PANTHER" id="PTHR12841">
    <property type="entry name" value="PROTEIN UNC-50 HOMOLOG"/>
    <property type="match status" value="1"/>
</dbReference>
<evidence type="ECO:0000256" key="6">
    <source>
        <dbReference type="SAM" id="MobiDB-lite"/>
    </source>
</evidence>
<keyword evidence="3" id="KW-0812">Transmembrane</keyword>
<feature type="region of interest" description="Disordered" evidence="6">
    <location>
        <begin position="1"/>
        <end position="24"/>
    </location>
</feature>
<reference evidence="7" key="1">
    <citation type="submission" date="2021-06" db="EMBL/GenBank/DDBJ databases">
        <authorList>
            <person name="Kallberg Y."/>
            <person name="Tangrot J."/>
            <person name="Rosling A."/>
        </authorList>
    </citation>
    <scope>NUCLEOTIDE SEQUENCE</scope>
    <source>
        <strain evidence="7">AZ414A</strain>
    </source>
</reference>
<name>A0A9N9ALR6_9GLOM</name>
<dbReference type="InterPro" id="IPR007881">
    <property type="entry name" value="UNC-50"/>
</dbReference>
<organism evidence="7 8">
    <name type="scientific">Diversispora eburnea</name>
    <dbReference type="NCBI Taxonomy" id="1213867"/>
    <lineage>
        <taxon>Eukaryota</taxon>
        <taxon>Fungi</taxon>
        <taxon>Fungi incertae sedis</taxon>
        <taxon>Mucoromycota</taxon>
        <taxon>Glomeromycotina</taxon>
        <taxon>Glomeromycetes</taxon>
        <taxon>Diversisporales</taxon>
        <taxon>Diversisporaceae</taxon>
        <taxon>Diversispora</taxon>
    </lineage>
</organism>
<keyword evidence="5" id="KW-0472">Membrane</keyword>
<keyword evidence="8" id="KW-1185">Reference proteome</keyword>
<proteinExistence type="inferred from homology"/>
<dbReference type="Proteomes" id="UP000789706">
    <property type="component" value="Unassembled WGS sequence"/>
</dbReference>
<dbReference type="PANTHER" id="PTHR12841:SF6">
    <property type="entry name" value="PROTEIN UNC-50 HOMOLOG"/>
    <property type="match status" value="1"/>
</dbReference>
<keyword evidence="4" id="KW-1133">Transmembrane helix</keyword>
<dbReference type="OrthoDB" id="10027013at2759"/>
<dbReference type="AlphaFoldDB" id="A0A9N9ALR6"/>